<evidence type="ECO:0000313" key="3">
    <source>
        <dbReference type="EMBL" id="TFU22184.1"/>
    </source>
</evidence>
<comment type="caution">
    <text evidence="1">Lacks conserved residue(s) required for the propagation of feature annotation.</text>
</comment>
<gene>
    <name evidence="3" type="ORF">E4U03_07065</name>
</gene>
<name>A0A4Y9F323_9MICC</name>
<dbReference type="OrthoDB" id="9790784at2"/>
<accession>A0A4Y9F323</accession>
<dbReference type="AlphaFoldDB" id="A0A4Y9F323"/>
<dbReference type="PROSITE" id="PS51892">
    <property type="entry name" value="SUBTILASE"/>
    <property type="match status" value="1"/>
</dbReference>
<dbReference type="Pfam" id="PF00082">
    <property type="entry name" value="Peptidase_S8"/>
    <property type="match status" value="1"/>
</dbReference>
<dbReference type="SUPFAM" id="SSF52743">
    <property type="entry name" value="Subtilisin-like"/>
    <property type="match status" value="1"/>
</dbReference>
<evidence type="ECO:0000259" key="2">
    <source>
        <dbReference type="Pfam" id="PF00082"/>
    </source>
</evidence>
<dbReference type="Proteomes" id="UP000297951">
    <property type="component" value="Unassembled WGS sequence"/>
</dbReference>
<protein>
    <recommendedName>
        <fullName evidence="2">Peptidase S8/S53 domain-containing protein</fullName>
    </recommendedName>
</protein>
<dbReference type="GO" id="GO:0004252">
    <property type="term" value="F:serine-type endopeptidase activity"/>
    <property type="evidence" value="ECO:0007669"/>
    <property type="project" value="InterPro"/>
</dbReference>
<dbReference type="InterPro" id="IPR000209">
    <property type="entry name" value="Peptidase_S8/S53_dom"/>
</dbReference>
<dbReference type="Gene3D" id="3.40.50.200">
    <property type="entry name" value="Peptidase S8/S53 domain"/>
    <property type="match status" value="1"/>
</dbReference>
<proteinExistence type="inferred from homology"/>
<dbReference type="InterPro" id="IPR036852">
    <property type="entry name" value="Peptidase_S8/S53_dom_sf"/>
</dbReference>
<organism evidence="3 4">
    <name type="scientific">Rothia nasimurium</name>
    <dbReference type="NCBI Taxonomy" id="85336"/>
    <lineage>
        <taxon>Bacteria</taxon>
        <taxon>Bacillati</taxon>
        <taxon>Actinomycetota</taxon>
        <taxon>Actinomycetes</taxon>
        <taxon>Micrococcales</taxon>
        <taxon>Micrococcaceae</taxon>
        <taxon>Rothia</taxon>
    </lineage>
</organism>
<reference evidence="3 4" key="1">
    <citation type="submission" date="2019-03" db="EMBL/GenBank/DDBJ databases">
        <title>Diversity of the mouse oral microbiome.</title>
        <authorList>
            <person name="Joseph S."/>
            <person name="Aduse-Opoku J."/>
            <person name="Curtis M."/>
            <person name="Wade W."/>
            <person name="Hashim A."/>
        </authorList>
    </citation>
    <scope>NUCLEOTIDE SEQUENCE [LARGE SCALE GENOMIC DNA]</scope>
    <source>
        <strain evidence="4">irhom_31</strain>
    </source>
</reference>
<evidence type="ECO:0000313" key="4">
    <source>
        <dbReference type="Proteomes" id="UP000297951"/>
    </source>
</evidence>
<dbReference type="GO" id="GO:0006508">
    <property type="term" value="P:proteolysis"/>
    <property type="evidence" value="ECO:0007669"/>
    <property type="project" value="InterPro"/>
</dbReference>
<feature type="domain" description="Peptidase S8/S53" evidence="2">
    <location>
        <begin position="6"/>
        <end position="114"/>
    </location>
</feature>
<dbReference type="EMBL" id="SPQC01000021">
    <property type="protein sequence ID" value="TFU22184.1"/>
    <property type="molecule type" value="Genomic_DNA"/>
</dbReference>
<comment type="similarity">
    <text evidence="1">Belongs to the peptidase S8 family.</text>
</comment>
<comment type="caution">
    <text evidence="3">The sequence shown here is derived from an EMBL/GenBank/DDBJ whole genome shotgun (WGS) entry which is preliminary data.</text>
</comment>
<evidence type="ECO:0000256" key="1">
    <source>
        <dbReference type="PROSITE-ProRule" id="PRU01240"/>
    </source>
</evidence>
<sequence>MPVLLGVNGRAYTSDQAAGIAWSAGVPVLGAPANSTPAHVVNYSEGFYSATCPRGLQDAINAAHARNVPVVAAAGNFGASAVGTSPANCLGAIVVGATANGNVMTGYSNWGGSCLMCWPLAVRLDQMSGQL</sequence>